<dbReference type="SUPFAM" id="SSF89360">
    <property type="entry name" value="HesB-like domain"/>
    <property type="match status" value="1"/>
</dbReference>
<dbReference type="InterPro" id="IPR035903">
    <property type="entry name" value="HesB-like_dom_sf"/>
</dbReference>
<dbReference type="EMBL" id="VSSQ01016292">
    <property type="protein sequence ID" value="MPM57479.1"/>
    <property type="molecule type" value="Genomic_DNA"/>
</dbReference>
<dbReference type="AlphaFoldDB" id="A0A645AWK1"/>
<sequence>MKVFAPESAINALKEIIADNQDKPNNVRVYFAGFACSGPNFALALDSEIEGEDVSCDVEGIHFIMNQDEFLTYGNVIIQEMPNRGFVVMVENMPSNGDGGGGCSGCSGGCDC</sequence>
<protein>
    <recommendedName>
        <fullName evidence="2">FeS cluster biogenesis domain-containing protein</fullName>
    </recommendedName>
</protein>
<comment type="caution">
    <text evidence="1">The sequence shown here is derived from an EMBL/GenBank/DDBJ whole genome shotgun (WGS) entry which is preliminary data.</text>
</comment>
<evidence type="ECO:0000313" key="1">
    <source>
        <dbReference type="EMBL" id="MPM57479.1"/>
    </source>
</evidence>
<evidence type="ECO:0008006" key="2">
    <source>
        <dbReference type="Google" id="ProtNLM"/>
    </source>
</evidence>
<dbReference type="Gene3D" id="2.60.300.12">
    <property type="entry name" value="HesB-like domain"/>
    <property type="match status" value="1"/>
</dbReference>
<organism evidence="1">
    <name type="scientific">bioreactor metagenome</name>
    <dbReference type="NCBI Taxonomy" id="1076179"/>
    <lineage>
        <taxon>unclassified sequences</taxon>
        <taxon>metagenomes</taxon>
        <taxon>ecological metagenomes</taxon>
    </lineage>
</organism>
<proteinExistence type="predicted"/>
<gene>
    <name evidence="1" type="ORF">SDC9_104301</name>
</gene>
<accession>A0A645AWK1</accession>
<name>A0A645AWK1_9ZZZZ</name>
<reference evidence="1" key="1">
    <citation type="submission" date="2019-08" db="EMBL/GenBank/DDBJ databases">
        <authorList>
            <person name="Kucharzyk K."/>
            <person name="Murdoch R.W."/>
            <person name="Higgins S."/>
            <person name="Loffler F."/>
        </authorList>
    </citation>
    <scope>NUCLEOTIDE SEQUENCE</scope>
</reference>